<proteinExistence type="predicted"/>
<evidence type="ECO:0000313" key="1">
    <source>
        <dbReference type="EMBL" id="TFK84237.1"/>
    </source>
</evidence>
<gene>
    <name evidence="1" type="ORF">K466DRAFT_589100</name>
</gene>
<dbReference type="EMBL" id="ML211331">
    <property type="protein sequence ID" value="TFK84237.1"/>
    <property type="molecule type" value="Genomic_DNA"/>
</dbReference>
<accession>A0A5C3P5U3</accession>
<keyword evidence="2" id="KW-1185">Reference proteome</keyword>
<dbReference type="AlphaFoldDB" id="A0A5C3P5U3"/>
<dbReference type="InParanoid" id="A0A5C3P5U3"/>
<name>A0A5C3P5U3_9APHY</name>
<reference evidence="1 2" key="1">
    <citation type="journal article" date="2019" name="Nat. Ecol. Evol.">
        <title>Megaphylogeny resolves global patterns of mushroom evolution.</title>
        <authorList>
            <person name="Varga T."/>
            <person name="Krizsan K."/>
            <person name="Foldi C."/>
            <person name="Dima B."/>
            <person name="Sanchez-Garcia M."/>
            <person name="Sanchez-Ramirez S."/>
            <person name="Szollosi G.J."/>
            <person name="Szarkandi J.G."/>
            <person name="Papp V."/>
            <person name="Albert L."/>
            <person name="Andreopoulos W."/>
            <person name="Angelini C."/>
            <person name="Antonin V."/>
            <person name="Barry K.W."/>
            <person name="Bougher N.L."/>
            <person name="Buchanan P."/>
            <person name="Buyck B."/>
            <person name="Bense V."/>
            <person name="Catcheside P."/>
            <person name="Chovatia M."/>
            <person name="Cooper J."/>
            <person name="Damon W."/>
            <person name="Desjardin D."/>
            <person name="Finy P."/>
            <person name="Geml J."/>
            <person name="Haridas S."/>
            <person name="Hughes K."/>
            <person name="Justo A."/>
            <person name="Karasinski D."/>
            <person name="Kautmanova I."/>
            <person name="Kiss B."/>
            <person name="Kocsube S."/>
            <person name="Kotiranta H."/>
            <person name="LaButti K.M."/>
            <person name="Lechner B.E."/>
            <person name="Liimatainen K."/>
            <person name="Lipzen A."/>
            <person name="Lukacs Z."/>
            <person name="Mihaltcheva S."/>
            <person name="Morgado L.N."/>
            <person name="Niskanen T."/>
            <person name="Noordeloos M.E."/>
            <person name="Ohm R.A."/>
            <person name="Ortiz-Santana B."/>
            <person name="Ovrebo C."/>
            <person name="Racz N."/>
            <person name="Riley R."/>
            <person name="Savchenko A."/>
            <person name="Shiryaev A."/>
            <person name="Soop K."/>
            <person name="Spirin V."/>
            <person name="Szebenyi C."/>
            <person name="Tomsovsky M."/>
            <person name="Tulloss R.E."/>
            <person name="Uehling J."/>
            <person name="Grigoriev I.V."/>
            <person name="Vagvolgyi C."/>
            <person name="Papp T."/>
            <person name="Martin F.M."/>
            <person name="Miettinen O."/>
            <person name="Hibbett D.S."/>
            <person name="Nagy L.G."/>
        </authorList>
    </citation>
    <scope>NUCLEOTIDE SEQUENCE [LARGE SCALE GENOMIC DNA]</scope>
    <source>
        <strain evidence="1 2">HHB13444</strain>
    </source>
</reference>
<organism evidence="1 2">
    <name type="scientific">Polyporus arcularius HHB13444</name>
    <dbReference type="NCBI Taxonomy" id="1314778"/>
    <lineage>
        <taxon>Eukaryota</taxon>
        <taxon>Fungi</taxon>
        <taxon>Dikarya</taxon>
        <taxon>Basidiomycota</taxon>
        <taxon>Agaricomycotina</taxon>
        <taxon>Agaricomycetes</taxon>
        <taxon>Polyporales</taxon>
        <taxon>Polyporaceae</taxon>
        <taxon>Polyporus</taxon>
    </lineage>
</organism>
<sequence length="112" mass="12132">MVCLSAIALRVCLGSGPCHVLRFVLPLSDFSPLYGASVLNHIQCSLLGPDMHSQMHTMSVSNHAATSLSARTVCELILFMPELLQSYAIHPLSPVYDPSPAHRRANTTKFAA</sequence>
<evidence type="ECO:0000313" key="2">
    <source>
        <dbReference type="Proteomes" id="UP000308197"/>
    </source>
</evidence>
<protein>
    <submittedName>
        <fullName evidence="1">Uncharacterized protein</fullName>
    </submittedName>
</protein>
<dbReference type="Proteomes" id="UP000308197">
    <property type="component" value="Unassembled WGS sequence"/>
</dbReference>